<accession>A0A8X7SU66</accession>
<evidence type="ECO:0000259" key="3">
    <source>
        <dbReference type="Pfam" id="PF22422"/>
    </source>
</evidence>
<feature type="compositionally biased region" description="Basic and acidic residues" evidence="1">
    <location>
        <begin position="242"/>
        <end position="252"/>
    </location>
</feature>
<dbReference type="InterPro" id="IPR012341">
    <property type="entry name" value="6hp_glycosidase-like_sf"/>
</dbReference>
<dbReference type="Gene3D" id="3.40.50.150">
    <property type="entry name" value="Vaccinia Virus protein VP39"/>
    <property type="match status" value="1"/>
</dbReference>
<dbReference type="Pfam" id="PF03200">
    <property type="entry name" value="Glyco_hydro_63"/>
    <property type="match status" value="1"/>
</dbReference>
<feature type="region of interest" description="Disordered" evidence="1">
    <location>
        <begin position="1"/>
        <end position="252"/>
    </location>
</feature>
<dbReference type="InterPro" id="IPR008928">
    <property type="entry name" value="6-hairpin_glycosidase_sf"/>
</dbReference>
<dbReference type="EMBL" id="LWDE02001282">
    <property type="protein sequence ID" value="KAE8241788.1"/>
    <property type="molecule type" value="Genomic_DNA"/>
</dbReference>
<feature type="compositionally biased region" description="Polar residues" evidence="1">
    <location>
        <begin position="206"/>
        <end position="217"/>
    </location>
</feature>
<feature type="compositionally biased region" description="Polar residues" evidence="1">
    <location>
        <begin position="173"/>
        <end position="183"/>
    </location>
</feature>
<sequence>MAPGCVTPDFPPSPNPTHTFEPHESTPPGTPRASLAHITFSRTVSYSTDSDAVTNIDRQPTQDMGDHNNGGDASPQNPGSPDPAGDLHINIPGQGSGSGNSRGTFPRRKSTAQSASTVKGEPKQYVRPQHNPQPSFHSRENFHLRLDDDDQGSHHNSTHYSARPQSYHRKSVSGMSTRSNTTIGDEESTSTAGAEHHRNTGRSHQSHPQSRSASQSEHVAHHGRGPTSFFDRAAGAASDRGGQTKEEARLDEDTRKERYWKRWGPYLSERQWATVREDYSADGDAWSHFPHEHARSRAFRWGEDGLAGLSDNHGRLGFSLALWNGKDRMLKERLFGLANNQGNHGEDVKELYYYLDNTPTHSYMKYLYKYPQASYPYEQLVRESQNRSRDVAEFEITDTDLFDEDRYWDVFVEYAKDEDEENAISIRISAYNRGPDPADLHIIPQLIFKNTWSWPKETPPKPELKQVAEYTIQVTHEKMDNSFLHCSTSPAPSYPPKRRGAAPEPVSDEEVAPVLMFTENETNLERLYNVKNVNGFAKDGFHDEIIIEHRMEKDRAQAVKKTRMVTKTVKKFVKGPSTPKARQQDEHKQLAQPSDSPSQDDGEESPLDGSAKDGQEDGDETEHEVEEEIEVEEEYWEAPDESTGSRPYTNPEKLGTKAAAQYVFSQVPGGGGCAVVRIKLTPKTPEQDPAINDDEAFDNIVDSRRAEADEFYSRLAAGPIDDDMRGIMRQALAGMLWNKQHYTFIQSEWIQGDPGQPPPPPERKYVRNREWRHLHMEDVLSMPDKWEYPFSAVWDTAFHCIPLAMVDPAFAKKQLDLFTREWYMKPDGALPAYEWNFSDVNPPVHAWATFRVFKIERKLFGREDLDFLERVFQKLLINFTWWVNRKDSSGSNVFEGGFLGLDNIGPFNRSEPLPTGGTLRQADGTAWMAFYALNMLNMALELAKHNPTYEDIASKFFEHFIFISDAMTYRDGGDDEGLSLWSEEDGFYYDAIQWGPNNLQLIPVKSLVGLIPLYATLTLEPSVLKRFPSFAKRMHWFMEHRSEMSDRNIANMKVKGKGDRSLLAMVSRERLEKILKRMLDETEFLSQYGIRSLSKFHKDNPFSVNVKGEDFSVGYWPGDSHSPMFGGNSNWRGPIWLAVNFLLVESLQRFYQFYGEDFKVECPTGSGDFMHLGHVAEELQHRLINLFSRDEQGRRPCNGGIPMADFDPNFRELVQFHEFFNGDNGKGLGASHQTGWTGVIAYSIMSAGMTYRLPRTPRTPRSTAAHYFDEIIFHLFTNLKEQGRHGLGYATVHSDRILVQLDSTLVANPHDQDGNARRPAVANGPSSRGHRSQALREQSVFHFPSGTVTISPAGGEGEDGDEDGGEADVDPSPSAAAATTKRKTNALKKGGKGKVGAVSRSGKSTRGTAGSSSASAEGLVHEVVLRQDFTSFRSVVGNTGSVAWRASMALAALLINDLKLGANKRASQASLLNSPALFSDEDAKPRNWTVLEVGAGTGVLSSLVLTHPALRSLQQQHSSASTLRWIATDQGEVLELLRRNVENTNRRLARYDDPASATGPGAANGKVQLVARDLDWVEVLDLVRRGDERAQRRLQDLKRVVLASSSESTGEDDDEEVNDPDLILAIDCIFNPSLFPALLATLALFSTPRSRPSSSRSTSSSPPTQILIACELREVDMMRAFLEAWCGGSATYLGPERGGGGGGGEQRAGRSGPTLPAGGHHPGWVIHGWEADRREDDDGDGESDVVPPEGSSVGLGPGFAVWLATPCASV</sequence>
<feature type="compositionally biased region" description="Low complexity" evidence="1">
    <location>
        <begin position="228"/>
        <end position="241"/>
    </location>
</feature>
<dbReference type="InterPro" id="IPR004888">
    <property type="entry name" value="Glycoside_hydrolase_63"/>
</dbReference>
<gene>
    <name evidence="4" type="ORF">A4X06_0g7402</name>
</gene>
<evidence type="ECO:0000313" key="5">
    <source>
        <dbReference type="Proteomes" id="UP000077684"/>
    </source>
</evidence>
<dbReference type="PANTHER" id="PTHR10412:SF10">
    <property type="entry name" value="GLYCOSYL HYDROLASE FAMILY 63 C-TERMINAL DOMAIN-CONTAINING PROTEIN"/>
    <property type="match status" value="1"/>
</dbReference>
<feature type="domain" description="Glycosyl hydrolase family 63 C-terminal" evidence="2">
    <location>
        <begin position="1067"/>
        <end position="1156"/>
    </location>
</feature>
<dbReference type="GO" id="GO:0009311">
    <property type="term" value="P:oligosaccharide metabolic process"/>
    <property type="evidence" value="ECO:0007669"/>
    <property type="project" value="InterPro"/>
</dbReference>
<feature type="domain" description="Mannosylglycerate hydrolase MGH1-like glycoside hydrolase" evidence="3">
    <location>
        <begin position="788"/>
        <end position="892"/>
    </location>
</feature>
<feature type="compositionally biased region" description="Polar residues" evidence="1">
    <location>
        <begin position="154"/>
        <end position="164"/>
    </location>
</feature>
<dbReference type="InterPro" id="IPR054491">
    <property type="entry name" value="MGH1-like_GH"/>
</dbReference>
<evidence type="ECO:0000259" key="2">
    <source>
        <dbReference type="Pfam" id="PF03200"/>
    </source>
</evidence>
<reference evidence="4" key="2">
    <citation type="journal article" date="2019" name="IMA Fungus">
        <title>Genome sequencing and comparison of five Tilletia species to identify candidate genes for the detection of regulated species infecting wheat.</title>
        <authorList>
            <person name="Nguyen H.D.T."/>
            <person name="Sultana T."/>
            <person name="Kesanakurti P."/>
            <person name="Hambleton S."/>
        </authorList>
    </citation>
    <scope>NUCLEOTIDE SEQUENCE</scope>
    <source>
        <strain evidence="4">DAOMC 236426</strain>
    </source>
</reference>
<dbReference type="SUPFAM" id="SSF48208">
    <property type="entry name" value="Six-hairpin glycosidases"/>
    <property type="match status" value="1"/>
</dbReference>
<evidence type="ECO:0000256" key="1">
    <source>
        <dbReference type="SAM" id="MobiDB-lite"/>
    </source>
</evidence>
<comment type="caution">
    <text evidence="4">The sequence shown here is derived from an EMBL/GenBank/DDBJ whole genome shotgun (WGS) entry which is preliminary data.</text>
</comment>
<dbReference type="Pfam" id="PF22422">
    <property type="entry name" value="MGH1-like_GH"/>
    <property type="match status" value="1"/>
</dbReference>
<dbReference type="Gene3D" id="1.50.10.10">
    <property type="match status" value="1"/>
</dbReference>
<feature type="region of interest" description="Disordered" evidence="1">
    <location>
        <begin position="1308"/>
        <end position="1416"/>
    </location>
</feature>
<feature type="region of interest" description="Disordered" evidence="1">
    <location>
        <begin position="1696"/>
        <end position="1752"/>
    </location>
</feature>
<dbReference type="InterPro" id="IPR031335">
    <property type="entry name" value="Glyco_hydro_63_C"/>
</dbReference>
<feature type="compositionally biased region" description="Basic residues" evidence="1">
    <location>
        <begin position="1380"/>
        <end position="1392"/>
    </location>
</feature>
<feature type="compositionally biased region" description="Acidic residues" evidence="1">
    <location>
        <begin position="616"/>
        <end position="640"/>
    </location>
</feature>
<feature type="compositionally biased region" description="Acidic residues" evidence="1">
    <location>
        <begin position="1356"/>
        <end position="1369"/>
    </location>
</feature>
<keyword evidence="5" id="KW-1185">Reference proteome</keyword>
<reference evidence="4" key="1">
    <citation type="submission" date="2016-04" db="EMBL/GenBank/DDBJ databases">
        <authorList>
            <person name="Nguyen H.D."/>
            <person name="Samba Siva P."/>
            <person name="Cullis J."/>
            <person name="Levesque C.A."/>
            <person name="Hambleton S."/>
        </authorList>
    </citation>
    <scope>NUCLEOTIDE SEQUENCE</scope>
    <source>
        <strain evidence="4">DAOMC 236426</strain>
    </source>
</reference>
<feature type="compositionally biased region" description="Polar residues" evidence="1">
    <location>
        <begin position="40"/>
        <end position="62"/>
    </location>
</feature>
<dbReference type="Proteomes" id="UP000077684">
    <property type="component" value="Unassembled WGS sequence"/>
</dbReference>
<dbReference type="InterPro" id="IPR029063">
    <property type="entry name" value="SAM-dependent_MTases_sf"/>
</dbReference>
<name>A0A8X7SU66_9BASI</name>
<organism evidence="4 5">
    <name type="scientific">Tilletia controversa</name>
    <name type="common">dwarf bunt fungus</name>
    <dbReference type="NCBI Taxonomy" id="13291"/>
    <lineage>
        <taxon>Eukaryota</taxon>
        <taxon>Fungi</taxon>
        <taxon>Dikarya</taxon>
        <taxon>Basidiomycota</taxon>
        <taxon>Ustilaginomycotina</taxon>
        <taxon>Exobasidiomycetes</taxon>
        <taxon>Tilletiales</taxon>
        <taxon>Tilletiaceae</taxon>
        <taxon>Tilletia</taxon>
    </lineage>
</organism>
<feature type="compositionally biased region" description="Basic and acidic residues" evidence="1">
    <location>
        <begin position="137"/>
        <end position="146"/>
    </location>
</feature>
<feature type="compositionally biased region" description="Low complexity" evidence="1">
    <location>
        <begin position="1395"/>
        <end position="1416"/>
    </location>
</feature>
<evidence type="ECO:0000313" key="4">
    <source>
        <dbReference type="EMBL" id="KAE8241788.1"/>
    </source>
</evidence>
<feature type="region of interest" description="Disordered" evidence="1">
    <location>
        <begin position="571"/>
        <end position="652"/>
    </location>
</feature>
<evidence type="ECO:0008006" key="6">
    <source>
        <dbReference type="Google" id="ProtNLM"/>
    </source>
</evidence>
<proteinExistence type="predicted"/>
<dbReference type="PANTHER" id="PTHR10412">
    <property type="entry name" value="MANNOSYL-OLIGOSACCHARIDE GLUCOSIDASE"/>
    <property type="match status" value="1"/>
</dbReference>
<protein>
    <recommendedName>
        <fullName evidence="6">Glycosyl hydrolase family 63 C-terminal domain-containing protein</fullName>
    </recommendedName>
</protein>
<feature type="region of interest" description="Disordered" evidence="1">
    <location>
        <begin position="488"/>
        <end position="507"/>
    </location>
</feature>
<dbReference type="GO" id="GO:0004573">
    <property type="term" value="F:Glc3Man9GlcNAc2 oligosaccharide glucosidase activity"/>
    <property type="evidence" value="ECO:0007669"/>
    <property type="project" value="InterPro"/>
</dbReference>
<feature type="compositionally biased region" description="Gly residues" evidence="1">
    <location>
        <begin position="1696"/>
        <end position="1706"/>
    </location>
</feature>